<feature type="transmembrane region" description="Helical" evidence="9">
    <location>
        <begin position="278"/>
        <end position="300"/>
    </location>
</feature>
<evidence type="ECO:0000313" key="13">
    <source>
        <dbReference type="Proteomes" id="UP000199382"/>
    </source>
</evidence>
<dbReference type="PANTHER" id="PTHR43470">
    <property type="entry name" value="PHOSPHATE TRANSPORT SYSTEM PERMEASE PROTEIN PSTA-RELATED"/>
    <property type="match status" value="1"/>
</dbReference>
<evidence type="ECO:0000256" key="8">
    <source>
        <dbReference type="ARBA" id="ARBA00023136"/>
    </source>
</evidence>
<evidence type="ECO:0000259" key="11">
    <source>
        <dbReference type="PROSITE" id="PS50928"/>
    </source>
</evidence>
<evidence type="ECO:0000313" key="12">
    <source>
        <dbReference type="EMBL" id="SDJ73305.1"/>
    </source>
</evidence>
<keyword evidence="8 9" id="KW-0472">Membrane</keyword>
<comment type="similarity">
    <text evidence="2 9">Belongs to the binding-protein-dependent transport system permease family. CysTW subfamily.</text>
</comment>
<dbReference type="Pfam" id="PF00528">
    <property type="entry name" value="BPD_transp_1"/>
    <property type="match status" value="1"/>
</dbReference>
<dbReference type="Gene3D" id="1.10.3720.10">
    <property type="entry name" value="MetI-like"/>
    <property type="match status" value="1"/>
</dbReference>
<dbReference type="GO" id="GO:0005886">
    <property type="term" value="C:plasma membrane"/>
    <property type="evidence" value="ECO:0007669"/>
    <property type="project" value="UniProtKB-SubCell"/>
</dbReference>
<proteinExistence type="inferred from homology"/>
<feature type="domain" description="ABC transmembrane type-1" evidence="11">
    <location>
        <begin position="233"/>
        <end position="444"/>
    </location>
</feature>
<evidence type="ECO:0000256" key="5">
    <source>
        <dbReference type="ARBA" id="ARBA00022475"/>
    </source>
</evidence>
<keyword evidence="4" id="KW-0813">Transport</keyword>
<evidence type="ECO:0000256" key="3">
    <source>
        <dbReference type="ARBA" id="ARBA00016864"/>
    </source>
</evidence>
<feature type="transmembrane region" description="Helical" evidence="9">
    <location>
        <begin position="40"/>
        <end position="61"/>
    </location>
</feature>
<accession>A0A1G8W6D8</accession>
<dbReference type="AlphaFoldDB" id="A0A1G8W6D8"/>
<dbReference type="PROSITE" id="PS50928">
    <property type="entry name" value="ABC_TM1"/>
    <property type="match status" value="1"/>
</dbReference>
<comment type="subcellular location">
    <subcellularLocation>
        <location evidence="9">Cell inner membrane</location>
        <topology evidence="9">Multi-pass membrane protein</topology>
    </subcellularLocation>
    <subcellularLocation>
        <location evidence="1">Cell membrane</location>
        <topology evidence="1">Multi-pass membrane protein</topology>
    </subcellularLocation>
</comment>
<dbReference type="OrthoDB" id="9807065at2"/>
<feature type="transmembrane region" description="Helical" evidence="9">
    <location>
        <begin position="306"/>
        <end position="328"/>
    </location>
</feature>
<dbReference type="CDD" id="cd06261">
    <property type="entry name" value="TM_PBP2"/>
    <property type="match status" value="1"/>
</dbReference>
<sequence>MTDATANAAPAPKQGKHAGSLFDADARTKKRNAAETRFRAYGLTAVGIGVAALIMLMTSILGQGLPAFNQTFITLDVYLDEAKLDKNGTRDIEAIKKVSTFGYAPLIKNAMAAKVDELGISFETFGVSGKDAEAMISKEAAAQLRRFVIAHPDRIGDTVEFEFLASGRIDGYYKGRVSMESAEKDSNVTPGQLQLADALKEGGALSTHFNWGFITMADASENRPEAAGIGVAMLGSLYMMIIVLCLALPIGVAASIYLEEFAPKNWITDLIEVNISNLAAVPSIVFGILGLAIFINYAGLPQSAPVVGGLVLTLMTLPTIIISTRASLKSVPPSIRDAALGVGASKMQSVFHHVLPLAAPGILTGTIIGLAQALGETAPLMLIGMVAFVREFPSAPPEGFFDPASALPVQVYNWTTRADPAFVERASGAIIVLLIFLLCMNFLAIVLRRRFERRW</sequence>
<dbReference type="GO" id="GO:0005315">
    <property type="term" value="F:phosphate transmembrane transporter activity"/>
    <property type="evidence" value="ECO:0007669"/>
    <property type="project" value="InterPro"/>
</dbReference>
<evidence type="ECO:0000256" key="1">
    <source>
        <dbReference type="ARBA" id="ARBA00004651"/>
    </source>
</evidence>
<dbReference type="InterPro" id="IPR024573">
    <property type="entry name" value="DUF3333"/>
</dbReference>
<dbReference type="SUPFAM" id="SSF161098">
    <property type="entry name" value="MetI-like"/>
    <property type="match status" value="1"/>
</dbReference>
<keyword evidence="5 9" id="KW-1003">Cell membrane</keyword>
<dbReference type="PANTHER" id="PTHR43470:SF5">
    <property type="entry name" value="PHOSPHATE TRANSPORT SYSTEM PERMEASE PROTEIN PSTA"/>
    <property type="match status" value="1"/>
</dbReference>
<dbReference type="InterPro" id="IPR005672">
    <property type="entry name" value="Phosphate_PstA"/>
</dbReference>
<dbReference type="InterPro" id="IPR035906">
    <property type="entry name" value="MetI-like_sf"/>
</dbReference>
<dbReference type="GO" id="GO:0035435">
    <property type="term" value="P:phosphate ion transmembrane transport"/>
    <property type="evidence" value="ECO:0007669"/>
    <property type="project" value="InterPro"/>
</dbReference>
<dbReference type="Proteomes" id="UP000199382">
    <property type="component" value="Unassembled WGS sequence"/>
</dbReference>
<evidence type="ECO:0000256" key="7">
    <source>
        <dbReference type="ARBA" id="ARBA00022989"/>
    </source>
</evidence>
<evidence type="ECO:0000256" key="2">
    <source>
        <dbReference type="ARBA" id="ARBA00007069"/>
    </source>
</evidence>
<dbReference type="RefSeq" id="WP_093156207.1">
    <property type="nucleotide sequence ID" value="NZ_FNEK01000023.1"/>
</dbReference>
<feature type="region of interest" description="Disordered" evidence="10">
    <location>
        <begin position="1"/>
        <end position="22"/>
    </location>
</feature>
<feature type="transmembrane region" description="Helical" evidence="9">
    <location>
        <begin position="237"/>
        <end position="258"/>
    </location>
</feature>
<feature type="transmembrane region" description="Helical" evidence="9">
    <location>
        <begin position="426"/>
        <end position="447"/>
    </location>
</feature>
<dbReference type="Pfam" id="PF11812">
    <property type="entry name" value="DUF3333"/>
    <property type="match status" value="1"/>
</dbReference>
<dbReference type="InterPro" id="IPR000515">
    <property type="entry name" value="MetI-like"/>
</dbReference>
<evidence type="ECO:0000256" key="10">
    <source>
        <dbReference type="SAM" id="MobiDB-lite"/>
    </source>
</evidence>
<keyword evidence="7 9" id="KW-1133">Transmembrane helix</keyword>
<protein>
    <recommendedName>
        <fullName evidence="3 9">Phosphate transport system permease protein PstA</fullName>
    </recommendedName>
</protein>
<evidence type="ECO:0000256" key="6">
    <source>
        <dbReference type="ARBA" id="ARBA00022692"/>
    </source>
</evidence>
<dbReference type="NCBIfam" id="TIGR00974">
    <property type="entry name" value="3a0107s02c"/>
    <property type="match status" value="1"/>
</dbReference>
<dbReference type="STRING" id="571298.SAMN04488026_102317"/>
<dbReference type="EMBL" id="FNEK01000023">
    <property type="protein sequence ID" value="SDJ73305.1"/>
    <property type="molecule type" value="Genomic_DNA"/>
</dbReference>
<name>A0A1G8W6D8_9RHOB</name>
<evidence type="ECO:0000256" key="9">
    <source>
        <dbReference type="RuleBase" id="RU363043"/>
    </source>
</evidence>
<feature type="transmembrane region" description="Helical" evidence="9">
    <location>
        <begin position="354"/>
        <end position="375"/>
    </location>
</feature>
<evidence type="ECO:0000256" key="4">
    <source>
        <dbReference type="ARBA" id="ARBA00022448"/>
    </source>
</evidence>
<gene>
    <name evidence="12" type="ORF">SAMN04488026_102317</name>
</gene>
<keyword evidence="6 9" id="KW-0812">Transmembrane</keyword>
<reference evidence="12 13" key="1">
    <citation type="submission" date="2016-10" db="EMBL/GenBank/DDBJ databases">
        <authorList>
            <person name="de Groot N.N."/>
        </authorList>
    </citation>
    <scope>NUCLEOTIDE SEQUENCE [LARGE SCALE GENOMIC DNA]</scope>
    <source>
        <strain evidence="12 13">DSM 25294</strain>
    </source>
</reference>
<keyword evidence="13" id="KW-1185">Reference proteome</keyword>
<organism evidence="12 13">
    <name type="scientific">Aliiruegeria lutimaris</name>
    <dbReference type="NCBI Taxonomy" id="571298"/>
    <lineage>
        <taxon>Bacteria</taxon>
        <taxon>Pseudomonadati</taxon>
        <taxon>Pseudomonadota</taxon>
        <taxon>Alphaproteobacteria</taxon>
        <taxon>Rhodobacterales</taxon>
        <taxon>Roseobacteraceae</taxon>
        <taxon>Aliiruegeria</taxon>
    </lineage>
</organism>